<dbReference type="PANTHER" id="PTHR31126">
    <property type="entry name" value="TYROSINE-PROTEIN PHOSPHATASE"/>
    <property type="match status" value="1"/>
</dbReference>
<dbReference type="Pfam" id="PF13350">
    <property type="entry name" value="Y_phosphatase3"/>
    <property type="match status" value="1"/>
</dbReference>
<evidence type="ECO:0000256" key="1">
    <source>
        <dbReference type="ARBA" id="ARBA00009580"/>
    </source>
</evidence>
<comment type="similarity">
    <text evidence="1">Belongs to the protein-tyrosine phosphatase family.</text>
</comment>
<keyword evidence="2" id="KW-0732">Signal</keyword>
<evidence type="ECO:0000256" key="2">
    <source>
        <dbReference type="SAM" id="SignalP"/>
    </source>
</evidence>
<dbReference type="InterPro" id="IPR029021">
    <property type="entry name" value="Prot-tyrosine_phosphatase-like"/>
</dbReference>
<dbReference type="PANTHER" id="PTHR31126:SF1">
    <property type="entry name" value="TYROSINE SPECIFIC PROTEIN PHOSPHATASES DOMAIN-CONTAINING PROTEIN"/>
    <property type="match status" value="1"/>
</dbReference>
<dbReference type="InterPro" id="IPR016130">
    <property type="entry name" value="Tyr_Pase_AS"/>
</dbReference>
<protein>
    <submittedName>
        <fullName evidence="4">Protein tyrosine phosphatase</fullName>
    </submittedName>
</protein>
<feature type="domain" description="Tyrosine specific protein phosphatases" evidence="3">
    <location>
        <begin position="156"/>
        <end position="227"/>
    </location>
</feature>
<dbReference type="AlphaFoldDB" id="A0AAC9EQX5"/>
<organism evidence="4 5">
    <name type="scientific">Levilactobacillus koreensis</name>
    <dbReference type="NCBI Taxonomy" id="637971"/>
    <lineage>
        <taxon>Bacteria</taxon>
        <taxon>Bacillati</taxon>
        <taxon>Bacillota</taxon>
        <taxon>Bacilli</taxon>
        <taxon>Lactobacillales</taxon>
        <taxon>Lactobacillaceae</taxon>
        <taxon>Levilactobacillus</taxon>
    </lineage>
</organism>
<gene>
    <name evidence="4" type="ORF">ABN16_03005</name>
</gene>
<keyword evidence="5" id="KW-1185">Reference proteome</keyword>
<sequence>MRFQTVLATLGCSLILATAVTPAYAATATPTDVQLQPAISQKVSRPIHLSGPENMRDMGGYKTKTGQRVKMGKLLRSDSLEKMTISDQLQLTANYHLSEIVDLRTTEQILKKPDPVMDGVKYMQASVLGTKSNYDNDDEGMYFDMATKGAARRSYRNLLVQISENKKGALLFHCSHGMDRTGTSAAIIYSILGVSKRDIQRDYLLSNTQLNVTWAKPALLNSFYQQVDKQYGSMDNYVKKGLKITPAQIKAIKANLLTKAAH</sequence>
<reference evidence="4 5" key="1">
    <citation type="submission" date="2015-07" db="EMBL/GenBank/DDBJ databases">
        <title>Lactobacillus korensis/26-25/ whole genome sequencing.</title>
        <authorList>
            <person name="Kim M.K."/>
            <person name="Im W.-T."/>
            <person name="Srinivasan S."/>
            <person name="Lee J.-J."/>
        </authorList>
    </citation>
    <scope>NUCLEOTIDE SEQUENCE [LARGE SCALE GENOMIC DNA]</scope>
    <source>
        <strain evidence="4 5">26-25</strain>
    </source>
</reference>
<dbReference type="RefSeq" id="WP_048732820.1">
    <property type="nucleotide sequence ID" value="NZ_CP012033.1"/>
</dbReference>
<dbReference type="PROSITE" id="PS00383">
    <property type="entry name" value="TYR_PHOSPHATASE_1"/>
    <property type="match status" value="1"/>
</dbReference>
<dbReference type="InterPro" id="IPR000387">
    <property type="entry name" value="Tyr_Pase_dom"/>
</dbReference>
<feature type="chain" id="PRO_5042229993" evidence="2">
    <location>
        <begin position="26"/>
        <end position="262"/>
    </location>
</feature>
<dbReference type="PROSITE" id="PS50056">
    <property type="entry name" value="TYR_PHOSPHATASE_2"/>
    <property type="match status" value="1"/>
</dbReference>
<accession>A0AAC9EQX5</accession>
<evidence type="ECO:0000313" key="4">
    <source>
        <dbReference type="EMBL" id="AKP64066.1"/>
    </source>
</evidence>
<dbReference type="InterPro" id="IPR026893">
    <property type="entry name" value="Tyr/Ser_Pase_IphP-type"/>
</dbReference>
<dbReference type="Gene3D" id="3.90.190.10">
    <property type="entry name" value="Protein tyrosine phosphatase superfamily"/>
    <property type="match status" value="1"/>
</dbReference>
<evidence type="ECO:0000313" key="5">
    <source>
        <dbReference type="Proteomes" id="UP000036000"/>
    </source>
</evidence>
<feature type="signal peptide" evidence="2">
    <location>
        <begin position="1"/>
        <end position="25"/>
    </location>
</feature>
<evidence type="ECO:0000259" key="3">
    <source>
        <dbReference type="PROSITE" id="PS50056"/>
    </source>
</evidence>
<dbReference type="SUPFAM" id="SSF52799">
    <property type="entry name" value="(Phosphotyrosine protein) phosphatases II"/>
    <property type="match status" value="1"/>
</dbReference>
<dbReference type="GO" id="GO:0004721">
    <property type="term" value="F:phosphoprotein phosphatase activity"/>
    <property type="evidence" value="ECO:0007669"/>
    <property type="project" value="InterPro"/>
</dbReference>
<dbReference type="EMBL" id="CP012033">
    <property type="protein sequence ID" value="AKP64066.1"/>
    <property type="molecule type" value="Genomic_DNA"/>
</dbReference>
<name>A0AAC9EQX5_9LACO</name>
<dbReference type="KEGG" id="lko:ABN16_03005"/>
<proteinExistence type="inferred from homology"/>
<dbReference type="Proteomes" id="UP000036000">
    <property type="component" value="Chromosome"/>
</dbReference>